<dbReference type="InterPro" id="IPR001633">
    <property type="entry name" value="EAL_dom"/>
</dbReference>
<dbReference type="CDD" id="cd01948">
    <property type="entry name" value="EAL"/>
    <property type="match status" value="1"/>
</dbReference>
<dbReference type="PANTHER" id="PTHR33121:SF76">
    <property type="entry name" value="SIGNALING PROTEIN"/>
    <property type="match status" value="1"/>
</dbReference>
<dbReference type="Pfam" id="PF00563">
    <property type="entry name" value="EAL"/>
    <property type="match status" value="1"/>
</dbReference>
<dbReference type="RefSeq" id="WP_378035756.1">
    <property type="nucleotide sequence ID" value="NZ_JBHSIV010000007.1"/>
</dbReference>
<proteinExistence type="predicted"/>
<feature type="domain" description="EAL" evidence="2">
    <location>
        <begin position="1"/>
        <end position="245"/>
    </location>
</feature>
<evidence type="ECO:0000256" key="1">
    <source>
        <dbReference type="SAM" id="MobiDB-lite"/>
    </source>
</evidence>
<reference evidence="4" key="1">
    <citation type="journal article" date="2019" name="Int. J. Syst. Evol. Microbiol.">
        <title>The Global Catalogue of Microorganisms (GCM) 10K type strain sequencing project: providing services to taxonomists for standard genome sequencing and annotation.</title>
        <authorList>
            <consortium name="The Broad Institute Genomics Platform"/>
            <consortium name="The Broad Institute Genome Sequencing Center for Infectious Disease"/>
            <person name="Wu L."/>
            <person name="Ma J."/>
        </authorList>
    </citation>
    <scope>NUCLEOTIDE SEQUENCE [LARGE SCALE GENOMIC DNA]</scope>
    <source>
        <strain evidence="4">CGMCC 4.7093</strain>
    </source>
</reference>
<dbReference type="SUPFAM" id="SSF141868">
    <property type="entry name" value="EAL domain-like"/>
    <property type="match status" value="1"/>
</dbReference>
<dbReference type="InterPro" id="IPR035919">
    <property type="entry name" value="EAL_sf"/>
</dbReference>
<dbReference type="Gene3D" id="3.20.20.450">
    <property type="entry name" value="EAL domain"/>
    <property type="match status" value="1"/>
</dbReference>
<dbReference type="PANTHER" id="PTHR33121">
    <property type="entry name" value="CYCLIC DI-GMP PHOSPHODIESTERASE PDEF"/>
    <property type="match status" value="1"/>
</dbReference>
<dbReference type="Proteomes" id="UP001595947">
    <property type="component" value="Unassembled WGS sequence"/>
</dbReference>
<dbReference type="PROSITE" id="PS50883">
    <property type="entry name" value="EAL"/>
    <property type="match status" value="1"/>
</dbReference>
<feature type="region of interest" description="Disordered" evidence="1">
    <location>
        <begin position="232"/>
        <end position="260"/>
    </location>
</feature>
<name>A0ABV9YJX6_9PSEU</name>
<dbReference type="EMBL" id="JBHSIV010000007">
    <property type="protein sequence ID" value="MFC5062409.1"/>
    <property type="molecule type" value="Genomic_DNA"/>
</dbReference>
<organism evidence="3 4">
    <name type="scientific">Actinomycetospora atypica</name>
    <dbReference type="NCBI Taxonomy" id="1290095"/>
    <lineage>
        <taxon>Bacteria</taxon>
        <taxon>Bacillati</taxon>
        <taxon>Actinomycetota</taxon>
        <taxon>Actinomycetes</taxon>
        <taxon>Pseudonocardiales</taxon>
        <taxon>Pseudonocardiaceae</taxon>
        <taxon>Actinomycetospora</taxon>
    </lineage>
</organism>
<evidence type="ECO:0000259" key="2">
    <source>
        <dbReference type="PROSITE" id="PS50883"/>
    </source>
</evidence>
<accession>A0ABV9YJX6</accession>
<dbReference type="SMART" id="SM00052">
    <property type="entry name" value="EAL"/>
    <property type="match status" value="1"/>
</dbReference>
<protein>
    <submittedName>
        <fullName evidence="3">EAL domain-containing protein</fullName>
    </submittedName>
</protein>
<keyword evidence="4" id="KW-1185">Reference proteome</keyword>
<sequence length="420" mass="44084">MADLAVGGLADLASGLTTVFQPIVDLATGGVVAHEALTRGPAGPLADPERLFAHVRRIGGLAEFDGLCRARALEAALDAGDDAPTTLFLNIEPDGIRVGPPPPAAVEFLRRGGRLVLEFTERALTADPARVQWFATRLRHVGIAVALDDVGSHPSSLALMPFLRPEVVKLDQRLVQDPLDDDAARIVAAVGAYAERCDAIVLAEGIETADHERTALALGATLAQGYHYGRPGPLGPDGRRVTTSQNTPLARAPEGPTRRSPFATVARGRRVRRGTLGEVRIAAELLERRALTAEGPTVTLATAGPDGIPTGARARRYVEAARTASLVAVLGGGPEPLPGVRGAALTDGDPLRAEWDVVVVGPHVAAALVARPAFGDAWEGRTPPVAWEYTVVHEREVVLELARSLMSRTVPASNAAMPGV</sequence>
<evidence type="ECO:0000313" key="3">
    <source>
        <dbReference type="EMBL" id="MFC5062409.1"/>
    </source>
</evidence>
<evidence type="ECO:0000313" key="4">
    <source>
        <dbReference type="Proteomes" id="UP001595947"/>
    </source>
</evidence>
<gene>
    <name evidence="3" type="ORF">ACFPBZ_09350</name>
</gene>
<dbReference type="InterPro" id="IPR050706">
    <property type="entry name" value="Cyclic-di-GMP_PDE-like"/>
</dbReference>
<comment type="caution">
    <text evidence="3">The sequence shown here is derived from an EMBL/GenBank/DDBJ whole genome shotgun (WGS) entry which is preliminary data.</text>
</comment>